<name>A0ABU2BVB0_9ACTN</name>
<feature type="compositionally biased region" description="Polar residues" evidence="1">
    <location>
        <begin position="292"/>
        <end position="310"/>
    </location>
</feature>
<feature type="region of interest" description="Disordered" evidence="1">
    <location>
        <begin position="289"/>
        <end position="324"/>
    </location>
</feature>
<evidence type="ECO:0000313" key="4">
    <source>
        <dbReference type="Proteomes" id="UP001183648"/>
    </source>
</evidence>
<feature type="chain" id="PRO_5047533317" evidence="2">
    <location>
        <begin position="24"/>
        <end position="518"/>
    </location>
</feature>
<feature type="signal peptide" evidence="2">
    <location>
        <begin position="1"/>
        <end position="23"/>
    </location>
</feature>
<accession>A0ABU2BVB0</accession>
<dbReference type="RefSeq" id="WP_310301879.1">
    <property type="nucleotide sequence ID" value="NZ_BAAAPS010000008.1"/>
</dbReference>
<evidence type="ECO:0000256" key="2">
    <source>
        <dbReference type="SAM" id="SignalP"/>
    </source>
</evidence>
<evidence type="ECO:0000256" key="1">
    <source>
        <dbReference type="SAM" id="MobiDB-lite"/>
    </source>
</evidence>
<sequence length="518" mass="54904">MPRHRRALTSIALALTAAVVAVAGGPLATAAPGPAVPIQQQPGGELLRDFTGHPAVVRPMRVPRIPQHPYMARNGASNIHDDAYQTDAYAVSGPLGRDLQVTSTEYLAECASVTFDSRGRIVTVCVSPQGATLRLVDPDTLEEIAAYELPGRAPGTFSFSNFSGGGYFYLDHRDRAVVSTFDGHLLVVQDTGSSLELVRDHDVSRATGGSGIQSALPDWKGRLWFVTQSGVVGFVNRAGAVRSRHLSRGETIANSFAMDESGGVFIVSTHALYRFDVVDGRPHVTWRRTYDRGSSTKPGQVSQGSGTTPTLIGRADSRGGGSIAITDNADPRINVLVLRRGKAGPGRRPLCRQPVFPRGRSADENSLISVPGGLIAENNYGYAGPLPTGPSGRSADTAPGAVRIAVDYRRGGCHVAWRNDRLRIPTLVSKVSLANGLLYTYTHPSAAELPWKYAAVPGLAPEAWFLTAVDARTGKQVFSKLAGTGLGFNNNYAPVSLGPDGTAYVGTLGGLVRFADAP</sequence>
<dbReference type="SUPFAM" id="SSF75011">
    <property type="entry name" value="3-carboxy-cis,cis-mucoante lactonizing enzyme"/>
    <property type="match status" value="1"/>
</dbReference>
<proteinExistence type="predicted"/>
<keyword evidence="2" id="KW-0732">Signal</keyword>
<dbReference type="InterPro" id="IPR015943">
    <property type="entry name" value="WD40/YVTN_repeat-like_dom_sf"/>
</dbReference>
<evidence type="ECO:0000313" key="3">
    <source>
        <dbReference type="EMBL" id="MDR7362574.1"/>
    </source>
</evidence>
<dbReference type="Gene3D" id="2.130.10.10">
    <property type="entry name" value="YVTN repeat-like/Quinoprotein amine dehydrogenase"/>
    <property type="match status" value="1"/>
</dbReference>
<dbReference type="Proteomes" id="UP001183648">
    <property type="component" value="Unassembled WGS sequence"/>
</dbReference>
<protein>
    <submittedName>
        <fullName evidence="3">Uncharacterized protein</fullName>
    </submittedName>
</protein>
<gene>
    <name evidence="3" type="ORF">J2S63_002127</name>
</gene>
<organism evidence="3 4">
    <name type="scientific">Nocardioides marmoribigeumensis</name>
    <dbReference type="NCBI Taxonomy" id="433649"/>
    <lineage>
        <taxon>Bacteria</taxon>
        <taxon>Bacillati</taxon>
        <taxon>Actinomycetota</taxon>
        <taxon>Actinomycetes</taxon>
        <taxon>Propionibacteriales</taxon>
        <taxon>Nocardioidaceae</taxon>
        <taxon>Nocardioides</taxon>
    </lineage>
</organism>
<comment type="caution">
    <text evidence="3">The sequence shown here is derived from an EMBL/GenBank/DDBJ whole genome shotgun (WGS) entry which is preliminary data.</text>
</comment>
<keyword evidence="4" id="KW-1185">Reference proteome</keyword>
<reference evidence="3 4" key="1">
    <citation type="submission" date="2023-07" db="EMBL/GenBank/DDBJ databases">
        <title>Sequencing the genomes of 1000 actinobacteria strains.</title>
        <authorList>
            <person name="Klenk H.-P."/>
        </authorList>
    </citation>
    <scope>NUCLEOTIDE SEQUENCE [LARGE SCALE GENOMIC DNA]</scope>
    <source>
        <strain evidence="3 4">DSM 19426</strain>
    </source>
</reference>
<dbReference type="EMBL" id="JAVDYG010000001">
    <property type="protein sequence ID" value="MDR7362574.1"/>
    <property type="molecule type" value="Genomic_DNA"/>
</dbReference>